<keyword evidence="11" id="KW-1185">Reference proteome</keyword>
<evidence type="ECO:0000313" key="11">
    <source>
        <dbReference type="Proteomes" id="UP000694547"/>
    </source>
</evidence>
<dbReference type="Pfam" id="PF00069">
    <property type="entry name" value="Pkinase"/>
    <property type="match status" value="1"/>
</dbReference>
<evidence type="ECO:0000256" key="7">
    <source>
        <dbReference type="ARBA" id="ARBA00047899"/>
    </source>
</evidence>
<protein>
    <recommendedName>
        <fullName evidence="1">non-specific serine/threonine protein kinase</fullName>
        <ecNumber evidence="1">2.7.11.1</ecNumber>
    </recommendedName>
</protein>
<dbReference type="PROSITE" id="PS00108">
    <property type="entry name" value="PROTEIN_KINASE_ST"/>
    <property type="match status" value="1"/>
</dbReference>
<dbReference type="PANTHER" id="PTHR24346">
    <property type="entry name" value="MAP/MICROTUBULE AFFINITY-REGULATING KINASE"/>
    <property type="match status" value="1"/>
</dbReference>
<dbReference type="EC" id="2.7.11.1" evidence="1"/>
<sequence length="123" mass="14090">MVMEYATGGELMNRIVLFGYLQEDESRKVFKQMVCALQYCHRKGIAHRDLKPENILVDSKGNIKLSDFGLGTKLTMGQKLAYFCGTLPYCAPEILDGRDYDGQRPFSCYNKFLCIFEAHAWMS</sequence>
<evidence type="ECO:0000256" key="8">
    <source>
        <dbReference type="ARBA" id="ARBA00048679"/>
    </source>
</evidence>
<dbReference type="GO" id="GO:0004674">
    <property type="term" value="F:protein serine/threonine kinase activity"/>
    <property type="evidence" value="ECO:0007669"/>
    <property type="project" value="UniProtKB-KW"/>
</dbReference>
<keyword evidence="5" id="KW-0418">Kinase</keyword>
<dbReference type="GO" id="GO:0045719">
    <property type="term" value="P:negative regulation of glycogen biosynthetic process"/>
    <property type="evidence" value="ECO:0007669"/>
    <property type="project" value="TreeGrafter"/>
</dbReference>
<dbReference type="PROSITE" id="PS50011">
    <property type="entry name" value="PROTEIN_KINASE_DOM"/>
    <property type="match status" value="1"/>
</dbReference>
<feature type="domain" description="Protein kinase" evidence="9">
    <location>
        <begin position="1"/>
        <end position="123"/>
    </location>
</feature>
<keyword evidence="4" id="KW-0547">Nucleotide-binding</keyword>
<reference evidence="10" key="3">
    <citation type="submission" date="2025-09" db="UniProtKB">
        <authorList>
            <consortium name="Ensembl"/>
        </authorList>
    </citation>
    <scope>IDENTIFICATION</scope>
</reference>
<dbReference type="InterPro" id="IPR000719">
    <property type="entry name" value="Prot_kinase_dom"/>
</dbReference>
<dbReference type="GO" id="GO:0005524">
    <property type="term" value="F:ATP binding"/>
    <property type="evidence" value="ECO:0007669"/>
    <property type="project" value="UniProtKB-KW"/>
</dbReference>
<dbReference type="GO" id="GO:0005829">
    <property type="term" value="C:cytosol"/>
    <property type="evidence" value="ECO:0007669"/>
    <property type="project" value="TreeGrafter"/>
</dbReference>
<evidence type="ECO:0000256" key="3">
    <source>
        <dbReference type="ARBA" id="ARBA00022679"/>
    </source>
</evidence>
<comment type="catalytic activity">
    <reaction evidence="7">
        <text>L-threonyl-[protein] + ATP = O-phospho-L-threonyl-[protein] + ADP + H(+)</text>
        <dbReference type="Rhea" id="RHEA:46608"/>
        <dbReference type="Rhea" id="RHEA-COMP:11060"/>
        <dbReference type="Rhea" id="RHEA-COMP:11605"/>
        <dbReference type="ChEBI" id="CHEBI:15378"/>
        <dbReference type="ChEBI" id="CHEBI:30013"/>
        <dbReference type="ChEBI" id="CHEBI:30616"/>
        <dbReference type="ChEBI" id="CHEBI:61977"/>
        <dbReference type="ChEBI" id="CHEBI:456216"/>
        <dbReference type="EC" id="2.7.11.1"/>
    </reaction>
</comment>
<evidence type="ECO:0000256" key="4">
    <source>
        <dbReference type="ARBA" id="ARBA00022741"/>
    </source>
</evidence>
<evidence type="ECO:0000259" key="9">
    <source>
        <dbReference type="PROSITE" id="PS50011"/>
    </source>
</evidence>
<dbReference type="AlphaFoldDB" id="A0A8C8UGL4"/>
<evidence type="ECO:0000256" key="2">
    <source>
        <dbReference type="ARBA" id="ARBA00022527"/>
    </source>
</evidence>
<dbReference type="PANTHER" id="PTHR24346:SF85">
    <property type="entry name" value="RIKEN CDNA 1810024B03 GENE"/>
    <property type="match status" value="1"/>
</dbReference>
<dbReference type="Gene3D" id="1.10.510.10">
    <property type="entry name" value="Transferase(Phosphotransferase) domain 1"/>
    <property type="match status" value="1"/>
</dbReference>
<dbReference type="InterPro" id="IPR011009">
    <property type="entry name" value="Kinase-like_dom_sf"/>
</dbReference>
<dbReference type="SMART" id="SM00220">
    <property type="entry name" value="S_TKc"/>
    <property type="match status" value="1"/>
</dbReference>
<dbReference type="InterPro" id="IPR008271">
    <property type="entry name" value="Ser/Thr_kinase_AS"/>
</dbReference>
<organism evidence="10 11">
    <name type="scientific">Peromyscus maniculatus bairdii</name>
    <name type="common">Prairie deer mouse</name>
    <dbReference type="NCBI Taxonomy" id="230844"/>
    <lineage>
        <taxon>Eukaryota</taxon>
        <taxon>Metazoa</taxon>
        <taxon>Chordata</taxon>
        <taxon>Craniata</taxon>
        <taxon>Vertebrata</taxon>
        <taxon>Euteleostomi</taxon>
        <taxon>Mammalia</taxon>
        <taxon>Eutheria</taxon>
        <taxon>Euarchontoglires</taxon>
        <taxon>Glires</taxon>
        <taxon>Rodentia</taxon>
        <taxon>Myomorpha</taxon>
        <taxon>Muroidea</taxon>
        <taxon>Cricetidae</taxon>
        <taxon>Neotominae</taxon>
        <taxon>Peromyscus</taxon>
    </lineage>
</organism>
<evidence type="ECO:0000313" key="10">
    <source>
        <dbReference type="Ensembl" id="ENSPEMP00000035245.1"/>
    </source>
</evidence>
<dbReference type="GO" id="GO:0005634">
    <property type="term" value="C:nucleus"/>
    <property type="evidence" value="ECO:0007669"/>
    <property type="project" value="TreeGrafter"/>
</dbReference>
<keyword evidence="3" id="KW-0808">Transferase</keyword>
<proteinExistence type="predicted"/>
<name>A0A8C8UGL4_PERMB</name>
<dbReference type="GeneTree" id="ENSGT00940000160886"/>
<comment type="catalytic activity">
    <reaction evidence="8">
        <text>L-seryl-[protein] + ATP = O-phospho-L-seryl-[protein] + ADP + H(+)</text>
        <dbReference type="Rhea" id="RHEA:17989"/>
        <dbReference type="Rhea" id="RHEA-COMP:9863"/>
        <dbReference type="Rhea" id="RHEA-COMP:11604"/>
        <dbReference type="ChEBI" id="CHEBI:15378"/>
        <dbReference type="ChEBI" id="CHEBI:29999"/>
        <dbReference type="ChEBI" id="CHEBI:30616"/>
        <dbReference type="ChEBI" id="CHEBI:83421"/>
        <dbReference type="ChEBI" id="CHEBI:456216"/>
        <dbReference type="EC" id="2.7.11.1"/>
    </reaction>
</comment>
<dbReference type="Proteomes" id="UP000694547">
    <property type="component" value="Chromosome 4"/>
</dbReference>
<dbReference type="SUPFAM" id="SSF56112">
    <property type="entry name" value="Protein kinase-like (PK-like)"/>
    <property type="match status" value="1"/>
</dbReference>
<keyword evidence="6" id="KW-0067">ATP-binding</keyword>
<accession>A0A8C8UGL4</accession>
<evidence type="ECO:0000256" key="1">
    <source>
        <dbReference type="ARBA" id="ARBA00012513"/>
    </source>
</evidence>
<keyword evidence="2" id="KW-0723">Serine/threonine-protein kinase</keyword>
<reference evidence="10 11" key="1">
    <citation type="submission" date="2018-10" db="EMBL/GenBank/DDBJ databases">
        <title>Improved assembly of the deer mouse Peromyscus maniculatus genome.</title>
        <authorList>
            <person name="Lassance J.-M."/>
            <person name="Hoekstra H.E."/>
        </authorList>
    </citation>
    <scope>NUCLEOTIDE SEQUENCE [LARGE SCALE GENOMIC DNA]</scope>
</reference>
<reference evidence="10" key="2">
    <citation type="submission" date="2025-08" db="UniProtKB">
        <authorList>
            <consortium name="Ensembl"/>
        </authorList>
    </citation>
    <scope>IDENTIFICATION</scope>
</reference>
<dbReference type="Ensembl" id="ENSPEMT00000039700.1">
    <property type="protein sequence ID" value="ENSPEMP00000035245.1"/>
    <property type="gene ID" value="ENSPEMG00000028178.1"/>
</dbReference>
<dbReference type="GO" id="GO:0035556">
    <property type="term" value="P:intracellular signal transduction"/>
    <property type="evidence" value="ECO:0007669"/>
    <property type="project" value="TreeGrafter"/>
</dbReference>
<evidence type="ECO:0000256" key="5">
    <source>
        <dbReference type="ARBA" id="ARBA00022777"/>
    </source>
</evidence>
<evidence type="ECO:0000256" key="6">
    <source>
        <dbReference type="ARBA" id="ARBA00022840"/>
    </source>
</evidence>